<dbReference type="GO" id="GO:0000460">
    <property type="term" value="P:maturation of 5.8S rRNA"/>
    <property type="evidence" value="ECO:0007669"/>
    <property type="project" value="TreeGrafter"/>
</dbReference>
<comment type="similarity">
    <text evidence="1">Belongs to the RRP15 family.</text>
</comment>
<dbReference type="Proteomes" id="UP001176961">
    <property type="component" value="Unassembled WGS sequence"/>
</dbReference>
<protein>
    <recommendedName>
        <fullName evidence="2">RRP15-like protein</fullName>
    </recommendedName>
</protein>
<evidence type="ECO:0000313" key="5">
    <source>
        <dbReference type="Proteomes" id="UP001176961"/>
    </source>
</evidence>
<gene>
    <name evidence="4" type="ORF">CYNAS_LOCUS552</name>
</gene>
<evidence type="ECO:0000313" key="4">
    <source>
        <dbReference type="EMBL" id="CAJ0588569.1"/>
    </source>
</evidence>
<accession>A0AA36DL61</accession>
<dbReference type="InterPro" id="IPR012459">
    <property type="entry name" value="Rrp15"/>
</dbReference>
<dbReference type="PANTHER" id="PTHR13245:SF14">
    <property type="entry name" value="RRP15-LIKE PROTEIN"/>
    <property type="match status" value="1"/>
</dbReference>
<feature type="compositionally biased region" description="Basic and acidic residues" evidence="3">
    <location>
        <begin position="127"/>
        <end position="141"/>
    </location>
</feature>
<feature type="compositionally biased region" description="Acidic residues" evidence="3">
    <location>
        <begin position="10"/>
        <end position="30"/>
    </location>
</feature>
<feature type="compositionally biased region" description="Basic and acidic residues" evidence="3">
    <location>
        <begin position="148"/>
        <end position="161"/>
    </location>
</feature>
<dbReference type="PANTHER" id="PTHR13245">
    <property type="entry name" value="RRP15-LIKE PROTEIN"/>
    <property type="match status" value="1"/>
</dbReference>
<proteinExistence type="inferred from homology"/>
<feature type="compositionally biased region" description="Acidic residues" evidence="3">
    <location>
        <begin position="162"/>
        <end position="174"/>
    </location>
</feature>
<reference evidence="4" key="1">
    <citation type="submission" date="2023-07" db="EMBL/GenBank/DDBJ databases">
        <authorList>
            <consortium name="CYATHOMIX"/>
        </authorList>
    </citation>
    <scope>NUCLEOTIDE SEQUENCE</scope>
    <source>
        <strain evidence="4">N/A</strain>
    </source>
</reference>
<evidence type="ECO:0000256" key="3">
    <source>
        <dbReference type="SAM" id="MobiDB-lite"/>
    </source>
</evidence>
<keyword evidence="5" id="KW-1185">Reference proteome</keyword>
<evidence type="ECO:0000256" key="2">
    <source>
        <dbReference type="ARBA" id="ARBA00017475"/>
    </source>
</evidence>
<comment type="caution">
    <text evidence="4">The sequence shown here is derived from an EMBL/GenBank/DDBJ whole genome shotgun (WGS) entry which is preliminary data.</text>
</comment>
<evidence type="ECO:0000256" key="1">
    <source>
        <dbReference type="ARBA" id="ARBA00007462"/>
    </source>
</evidence>
<feature type="region of interest" description="Disordered" evidence="3">
    <location>
        <begin position="1"/>
        <end position="47"/>
    </location>
</feature>
<dbReference type="EMBL" id="CATQJL010000001">
    <property type="protein sequence ID" value="CAJ0588569.1"/>
    <property type="molecule type" value="Genomic_DNA"/>
</dbReference>
<dbReference type="AlphaFoldDB" id="A0AA36DL61"/>
<dbReference type="Pfam" id="PF07890">
    <property type="entry name" value="Rrp15p"/>
    <property type="match status" value="1"/>
</dbReference>
<dbReference type="GO" id="GO:0000470">
    <property type="term" value="P:maturation of LSU-rRNA"/>
    <property type="evidence" value="ECO:0007669"/>
    <property type="project" value="TreeGrafter"/>
</dbReference>
<organism evidence="4 5">
    <name type="scientific">Cylicocyclus nassatus</name>
    <name type="common">Nematode worm</name>
    <dbReference type="NCBI Taxonomy" id="53992"/>
    <lineage>
        <taxon>Eukaryota</taxon>
        <taxon>Metazoa</taxon>
        <taxon>Ecdysozoa</taxon>
        <taxon>Nematoda</taxon>
        <taxon>Chromadorea</taxon>
        <taxon>Rhabditida</taxon>
        <taxon>Rhabditina</taxon>
        <taxon>Rhabditomorpha</taxon>
        <taxon>Strongyloidea</taxon>
        <taxon>Strongylidae</taxon>
        <taxon>Cylicocyclus</taxon>
    </lineage>
</organism>
<feature type="region of interest" description="Disordered" evidence="3">
    <location>
        <begin position="127"/>
        <end position="174"/>
    </location>
</feature>
<sequence length="174" mass="20118">MKRTTGDVLEVYEDSDEGEKEYEDSGEDEPSVVRGEPTTSDVVTFPSESKKLQRLKRLQRQKKLSRAQLSEKRKLAHDKKLFGLVKPDVTTNREKERLLKRIATKGVVQLFNAVAERQRVLIEEMSKKMSAKERRETERRLQGSTFKVYKDGEEGVSKTEPQDSDEDKVIEEND</sequence>
<name>A0AA36DL61_CYLNA</name>
<dbReference type="GO" id="GO:0030687">
    <property type="term" value="C:preribosome, large subunit precursor"/>
    <property type="evidence" value="ECO:0007669"/>
    <property type="project" value="TreeGrafter"/>
</dbReference>